<keyword evidence="3" id="KW-1185">Reference proteome</keyword>
<protein>
    <submittedName>
        <fullName evidence="2">Uncharacterized protein</fullName>
    </submittedName>
</protein>
<dbReference type="GeneID" id="66106325"/>
<dbReference type="RefSeq" id="XP_043044387.1">
    <property type="nucleotide sequence ID" value="XM_043184028.1"/>
</dbReference>
<dbReference type="EMBL" id="MU250526">
    <property type="protein sequence ID" value="KAG7450887.1"/>
    <property type="molecule type" value="Genomic_DNA"/>
</dbReference>
<evidence type="ECO:0000313" key="3">
    <source>
        <dbReference type="Proteomes" id="UP000812287"/>
    </source>
</evidence>
<dbReference type="AlphaFoldDB" id="A0A9P7W1H7"/>
<accession>A0A9P7W1H7</accession>
<feature type="compositionally biased region" description="Low complexity" evidence="1">
    <location>
        <begin position="170"/>
        <end position="183"/>
    </location>
</feature>
<feature type="region of interest" description="Disordered" evidence="1">
    <location>
        <begin position="1"/>
        <end position="31"/>
    </location>
</feature>
<comment type="caution">
    <text evidence="2">The sequence shown here is derived from an EMBL/GenBank/DDBJ whole genome shotgun (WGS) entry which is preliminary data.</text>
</comment>
<evidence type="ECO:0000313" key="2">
    <source>
        <dbReference type="EMBL" id="KAG7450887.1"/>
    </source>
</evidence>
<dbReference type="OrthoDB" id="2933743at2759"/>
<feature type="compositionally biased region" description="Low complexity" evidence="1">
    <location>
        <begin position="1"/>
        <end position="16"/>
    </location>
</feature>
<gene>
    <name evidence="2" type="ORF">BT62DRAFT_917156</name>
</gene>
<evidence type="ECO:0000256" key="1">
    <source>
        <dbReference type="SAM" id="MobiDB-lite"/>
    </source>
</evidence>
<feature type="region of interest" description="Disordered" evidence="1">
    <location>
        <begin position="120"/>
        <end position="234"/>
    </location>
</feature>
<name>A0A9P7W1H7_9AGAR</name>
<reference evidence="2" key="1">
    <citation type="submission" date="2020-11" db="EMBL/GenBank/DDBJ databases">
        <title>Adaptations for nitrogen fixation in a non-lichenized fungal sporocarp promotes dispersal by wood-feeding termites.</title>
        <authorList>
            <consortium name="DOE Joint Genome Institute"/>
            <person name="Koch R.A."/>
            <person name="Yoon G."/>
            <person name="Arayal U."/>
            <person name="Lail K."/>
            <person name="Amirebrahimi M."/>
            <person name="Labutti K."/>
            <person name="Lipzen A."/>
            <person name="Riley R."/>
            <person name="Barry K."/>
            <person name="Henrissat B."/>
            <person name="Grigoriev I.V."/>
            <person name="Herr J.R."/>
            <person name="Aime M.C."/>
        </authorList>
    </citation>
    <scope>NUCLEOTIDE SEQUENCE</scope>
    <source>
        <strain evidence="2">MCA 3950</strain>
    </source>
</reference>
<sequence>MSRTTTSLTQETSSSTVPTIPDENDEHTLEGFGDISLSDNCFIPGVASDLSPRKKETIPRGTKKPPTLHLRPGVLSNRPLPPLMAKALRSPTEHQQLIKATLAEPKVNFKTLIDSVRLTEEKMSQNTPKRKGIPSPIAIFKRGGSSSPAPSPIAALSPKTPKTPKPMTPRTPKSPTSPQSPKPWRGNSPLPKRLPLPTWDLLYPELEDAKEKENKETQDNVPEEKVPQQKDVAT</sequence>
<proteinExistence type="predicted"/>
<feature type="compositionally biased region" description="Low complexity" evidence="1">
    <location>
        <begin position="145"/>
        <end position="160"/>
    </location>
</feature>
<feature type="compositionally biased region" description="Basic and acidic residues" evidence="1">
    <location>
        <begin position="207"/>
        <end position="234"/>
    </location>
</feature>
<dbReference type="Proteomes" id="UP000812287">
    <property type="component" value="Unassembled WGS sequence"/>
</dbReference>
<organism evidence="2 3">
    <name type="scientific">Guyanagaster necrorhizus</name>
    <dbReference type="NCBI Taxonomy" id="856835"/>
    <lineage>
        <taxon>Eukaryota</taxon>
        <taxon>Fungi</taxon>
        <taxon>Dikarya</taxon>
        <taxon>Basidiomycota</taxon>
        <taxon>Agaricomycotina</taxon>
        <taxon>Agaricomycetes</taxon>
        <taxon>Agaricomycetidae</taxon>
        <taxon>Agaricales</taxon>
        <taxon>Marasmiineae</taxon>
        <taxon>Physalacriaceae</taxon>
        <taxon>Guyanagaster</taxon>
    </lineage>
</organism>
<feature type="region of interest" description="Disordered" evidence="1">
    <location>
        <begin position="46"/>
        <end position="80"/>
    </location>
</feature>